<name>A0ABV5R756_9ACTN</name>
<accession>A0ABV5R756</accession>
<dbReference type="EMBL" id="JBHMCG010000052">
    <property type="protein sequence ID" value="MFB9572926.1"/>
    <property type="molecule type" value="Genomic_DNA"/>
</dbReference>
<organism evidence="1 2">
    <name type="scientific">Streptomyces yanii</name>
    <dbReference type="NCBI Taxonomy" id="78510"/>
    <lineage>
        <taxon>Bacteria</taxon>
        <taxon>Bacillati</taxon>
        <taxon>Actinomycetota</taxon>
        <taxon>Actinomycetes</taxon>
        <taxon>Kitasatosporales</taxon>
        <taxon>Streptomycetaceae</taxon>
        <taxon>Streptomyces</taxon>
    </lineage>
</organism>
<comment type="caution">
    <text evidence="1">The sequence shown here is derived from an EMBL/GenBank/DDBJ whole genome shotgun (WGS) entry which is preliminary data.</text>
</comment>
<dbReference type="Proteomes" id="UP001589710">
    <property type="component" value="Unassembled WGS sequence"/>
</dbReference>
<keyword evidence="2" id="KW-1185">Reference proteome</keyword>
<evidence type="ECO:0000313" key="1">
    <source>
        <dbReference type="EMBL" id="MFB9572926.1"/>
    </source>
</evidence>
<protein>
    <submittedName>
        <fullName evidence="1">Uncharacterized protein</fullName>
    </submittedName>
</protein>
<gene>
    <name evidence="1" type="ORF">ACFFTL_11475</name>
</gene>
<sequence length="249" mass="28015">MNSDEAPARLRLSAALDGLAVTFRGMTARSDEYNCPCHWGSAEELAQVKVPGLELDPDLLLRTWDAPDWTDHAAVLRRILPQFAAALVRGLVEPLGMEEAGWSFARGHWQRWPVGQAAAVREFLHAWWALSLIDPDPTVQAYEVLVLCAEASGELSPWLTVWAELRHPVADQNLAEAVREWEYDLLGDQLPWHSRENRDEMCAELAAWLIRHAPDRLRAHGESEELLHLIRLLGLPGPARWEDPHAPGC</sequence>
<dbReference type="RefSeq" id="WP_345519098.1">
    <property type="nucleotide sequence ID" value="NZ_BAAAXD010000052.1"/>
</dbReference>
<reference evidence="1 2" key="1">
    <citation type="submission" date="2024-09" db="EMBL/GenBank/DDBJ databases">
        <authorList>
            <person name="Sun Q."/>
            <person name="Mori K."/>
        </authorList>
    </citation>
    <scope>NUCLEOTIDE SEQUENCE [LARGE SCALE GENOMIC DNA]</scope>
    <source>
        <strain evidence="1 2">JCM 3331</strain>
    </source>
</reference>
<evidence type="ECO:0000313" key="2">
    <source>
        <dbReference type="Proteomes" id="UP001589710"/>
    </source>
</evidence>
<proteinExistence type="predicted"/>